<protein>
    <submittedName>
        <fullName evidence="3">Uncharacterized protein</fullName>
    </submittedName>
</protein>
<keyword evidence="2" id="KW-0812">Transmembrane</keyword>
<evidence type="ECO:0000313" key="3">
    <source>
        <dbReference type="EMBL" id="MDT0400705.1"/>
    </source>
</evidence>
<feature type="transmembrane region" description="Helical" evidence="2">
    <location>
        <begin position="44"/>
        <end position="62"/>
    </location>
</feature>
<comment type="caution">
    <text evidence="3">The sequence shown here is derived from an EMBL/GenBank/DDBJ whole genome shotgun (WGS) entry which is preliminary data.</text>
</comment>
<dbReference type="Proteomes" id="UP001180503">
    <property type="component" value="Unassembled WGS sequence"/>
</dbReference>
<evidence type="ECO:0000313" key="4">
    <source>
        <dbReference type="Proteomes" id="UP001180503"/>
    </source>
</evidence>
<feature type="compositionally biased region" description="Polar residues" evidence="1">
    <location>
        <begin position="1"/>
        <end position="11"/>
    </location>
</feature>
<evidence type="ECO:0000256" key="1">
    <source>
        <dbReference type="SAM" id="MobiDB-lite"/>
    </source>
</evidence>
<name>A0ABU2Q8D9_9ACTN</name>
<proteinExistence type="predicted"/>
<keyword evidence="2" id="KW-1133">Transmembrane helix</keyword>
<keyword evidence="2" id="KW-0472">Membrane</keyword>
<feature type="region of interest" description="Disordered" evidence="1">
    <location>
        <begin position="1"/>
        <end position="25"/>
    </location>
</feature>
<sequence>MPTGNSRNSSDNRADLGGAQAGRDISVTQKSSVRNVFKSNKRSIALGTATLAALLAVVAGYLNASPNDSDGTQDGPSKLSGNWATASGDVQTYNTNGTCTGFYYTQGRFLDIGGPMQCTISSTKNDSDRYTLSVVQSPNQNSYELKFTGDDKASVYSPSGQFLYEITRT</sequence>
<dbReference type="RefSeq" id="WP_158713692.1">
    <property type="nucleotide sequence ID" value="NZ_JAVRFB010000001.1"/>
</dbReference>
<gene>
    <name evidence="3" type="ORF">RM528_02415</name>
</gene>
<dbReference type="EMBL" id="JAVRFB010000001">
    <property type="protein sequence ID" value="MDT0400705.1"/>
    <property type="molecule type" value="Genomic_DNA"/>
</dbReference>
<organism evidence="3 4">
    <name type="scientific">Streptomyces edwardsiae</name>
    <dbReference type="NCBI Taxonomy" id="3075527"/>
    <lineage>
        <taxon>Bacteria</taxon>
        <taxon>Bacillati</taxon>
        <taxon>Actinomycetota</taxon>
        <taxon>Actinomycetes</taxon>
        <taxon>Kitasatosporales</taxon>
        <taxon>Streptomycetaceae</taxon>
        <taxon>Streptomyces</taxon>
    </lineage>
</organism>
<accession>A0ABU2Q8D9</accession>
<evidence type="ECO:0000256" key="2">
    <source>
        <dbReference type="SAM" id="Phobius"/>
    </source>
</evidence>
<reference evidence="4" key="1">
    <citation type="submission" date="2023-07" db="EMBL/GenBank/DDBJ databases">
        <title>30 novel species of actinomycetes from the DSMZ collection.</title>
        <authorList>
            <person name="Nouioui I."/>
        </authorList>
    </citation>
    <scope>NUCLEOTIDE SEQUENCE [LARGE SCALE GENOMIC DNA]</scope>
    <source>
        <strain evidence="4">DSM 41635</strain>
    </source>
</reference>